<keyword evidence="10" id="KW-0966">Cell projection</keyword>
<feature type="compositionally biased region" description="Polar residues" evidence="12">
    <location>
        <begin position="219"/>
        <end position="233"/>
    </location>
</feature>
<dbReference type="PRINTS" id="PR00452">
    <property type="entry name" value="SH3DOMAIN"/>
</dbReference>
<accession>A0A8C7YKM3</accession>
<feature type="region of interest" description="Disordered" evidence="12">
    <location>
        <begin position="156"/>
        <end position="287"/>
    </location>
</feature>
<evidence type="ECO:0000313" key="16">
    <source>
        <dbReference type="Proteomes" id="UP000694383"/>
    </source>
</evidence>
<dbReference type="GO" id="GO:0030175">
    <property type="term" value="C:filopodium"/>
    <property type="evidence" value="ECO:0007669"/>
    <property type="project" value="UniProtKB-SubCell"/>
</dbReference>
<dbReference type="PROSITE" id="PS50002">
    <property type="entry name" value="SH3"/>
    <property type="match status" value="1"/>
</dbReference>
<evidence type="ECO:0000256" key="10">
    <source>
        <dbReference type="ARBA" id="ARBA00023273"/>
    </source>
</evidence>
<feature type="domain" description="T-SNARE coiled-coil homology" evidence="14">
    <location>
        <begin position="45"/>
        <end position="107"/>
    </location>
</feature>
<dbReference type="Gene3D" id="2.30.30.40">
    <property type="entry name" value="SH3 Domains"/>
    <property type="match status" value="1"/>
</dbReference>
<evidence type="ECO:0000256" key="6">
    <source>
        <dbReference type="ARBA" id="ARBA00022490"/>
    </source>
</evidence>
<protein>
    <submittedName>
        <fullName evidence="15">Abl-interactor 1b</fullName>
    </submittedName>
</protein>
<evidence type="ECO:0000256" key="7">
    <source>
        <dbReference type="ARBA" id="ARBA00022553"/>
    </source>
</evidence>
<dbReference type="GeneTree" id="ENSGT00940000154811"/>
<dbReference type="GO" id="GO:0001764">
    <property type="term" value="P:neuron migration"/>
    <property type="evidence" value="ECO:0007669"/>
    <property type="project" value="TreeGrafter"/>
</dbReference>
<keyword evidence="9" id="KW-0206">Cytoskeleton</keyword>
<comment type="similarity">
    <text evidence="4">Belongs to the ABI family.</text>
</comment>
<dbReference type="InterPro" id="IPR000727">
    <property type="entry name" value="T_SNARE_dom"/>
</dbReference>
<reference evidence="15" key="1">
    <citation type="submission" date="2025-08" db="UniProtKB">
        <authorList>
            <consortium name="Ensembl"/>
        </authorList>
    </citation>
    <scope>IDENTIFICATION</scope>
</reference>
<evidence type="ECO:0000259" key="14">
    <source>
        <dbReference type="PROSITE" id="PS50192"/>
    </source>
</evidence>
<dbReference type="InterPro" id="IPR028457">
    <property type="entry name" value="ABI"/>
</dbReference>
<evidence type="ECO:0000256" key="5">
    <source>
        <dbReference type="ARBA" id="ARBA00022443"/>
    </source>
</evidence>
<evidence type="ECO:0000256" key="11">
    <source>
        <dbReference type="PROSITE-ProRule" id="PRU00192"/>
    </source>
</evidence>
<feature type="compositionally biased region" description="Gly residues" evidence="12">
    <location>
        <begin position="240"/>
        <end position="255"/>
    </location>
</feature>
<evidence type="ECO:0000256" key="2">
    <source>
        <dbReference type="ARBA" id="ARBA00004486"/>
    </source>
</evidence>
<keyword evidence="6" id="KW-0963">Cytoplasm</keyword>
<dbReference type="PANTHER" id="PTHR10460:SF40">
    <property type="entry name" value="ABL INTERACTOR 1 ISOFORM X1"/>
    <property type="match status" value="1"/>
</dbReference>
<feature type="region of interest" description="Disordered" evidence="12">
    <location>
        <begin position="346"/>
        <end position="367"/>
    </location>
</feature>
<evidence type="ECO:0000256" key="12">
    <source>
        <dbReference type="SAM" id="MobiDB-lite"/>
    </source>
</evidence>
<proteinExistence type="inferred from homology"/>
<evidence type="ECO:0000256" key="3">
    <source>
        <dbReference type="ARBA" id="ARBA00004510"/>
    </source>
</evidence>
<evidence type="ECO:0000256" key="4">
    <source>
        <dbReference type="ARBA" id="ARBA00010020"/>
    </source>
</evidence>
<dbReference type="GO" id="GO:0030027">
    <property type="term" value="C:lamellipodium"/>
    <property type="evidence" value="ECO:0007669"/>
    <property type="project" value="UniProtKB-SubCell"/>
</dbReference>
<dbReference type="GO" id="GO:0031209">
    <property type="term" value="C:SCAR complex"/>
    <property type="evidence" value="ECO:0007669"/>
    <property type="project" value="TreeGrafter"/>
</dbReference>
<dbReference type="GO" id="GO:0005856">
    <property type="term" value="C:cytoskeleton"/>
    <property type="evidence" value="ECO:0007669"/>
    <property type="project" value="UniProtKB-SubCell"/>
</dbReference>
<dbReference type="AlphaFoldDB" id="A0A8C7YKM3"/>
<name>A0A8C7YKM3_9TELE</name>
<dbReference type="InterPro" id="IPR035725">
    <property type="entry name" value="Abi1_SH3"/>
</dbReference>
<dbReference type="Pfam" id="PF00018">
    <property type="entry name" value="SH3_1"/>
    <property type="match status" value="1"/>
</dbReference>
<keyword evidence="8" id="KW-0175">Coiled coil</keyword>
<dbReference type="PROSITE" id="PS50192">
    <property type="entry name" value="T_SNARE"/>
    <property type="match status" value="1"/>
</dbReference>
<evidence type="ECO:0000256" key="1">
    <source>
        <dbReference type="ARBA" id="ARBA00004245"/>
    </source>
</evidence>
<dbReference type="Pfam" id="PF07815">
    <property type="entry name" value="Abi_HHR"/>
    <property type="match status" value="1"/>
</dbReference>
<comment type="subcellular location">
    <subcellularLocation>
        <location evidence="2">Cell projection</location>
        <location evidence="2">Filopodium</location>
    </subcellularLocation>
    <subcellularLocation>
        <location evidence="3">Cell projection</location>
        <location evidence="3">Lamellipodium</location>
    </subcellularLocation>
    <subcellularLocation>
        <location evidence="1">Cytoplasm</location>
        <location evidence="1">Cytoskeleton</location>
    </subcellularLocation>
</comment>
<evidence type="ECO:0000256" key="8">
    <source>
        <dbReference type="ARBA" id="ARBA00023054"/>
    </source>
</evidence>
<dbReference type="InterPro" id="IPR036028">
    <property type="entry name" value="SH3-like_dom_sf"/>
</dbReference>
<feature type="domain" description="SH3" evidence="13">
    <location>
        <begin position="398"/>
        <end position="457"/>
    </location>
</feature>
<dbReference type="PANTHER" id="PTHR10460">
    <property type="entry name" value="ABL INTERACTOR FAMILY MEMBER"/>
    <property type="match status" value="1"/>
</dbReference>
<sequence>MAELQMLLEEEIPAGKRALVESYQNLSRVAEYCENNYVQAQDKKKALEETKAYTTQSLASVAYQINALANNVLQLLDIQASQLRRMESSINHISQTVDIHKEKVARREIGILTTNKNTSRTHKIIAPGNMERPVRYIRKPIDYTLLDDVGHGVKVRQHGNNAAGRGGTISRTNPPSQKPPSPPMAGRGTLGRNTPYKTLEPVKPPVVPNDYMTSPARLGNQNSPARTASLNQRPRTHSGSSGGSGGRENSGGSGVGIPLAVPTPSPPSLGQAAVPQGPGLGPIPMSQFGTISRQISRHNSSTTSSASMVSATGTYRRAPSVSSQQPHINGGPAGIFFCFVLTDSPAPPPPPPPEDVGVFEDPAPPPPPPPVDYEEEDAAVVHYSDPYADGDPHWAPKVYLEKVVAIYDYTKDKEDELSFMEGAIIYIIKKNDDGWFEGVCNGVTGLFPGNYVESIMHYAD</sequence>
<organism evidence="15 16">
    <name type="scientific">Oryzias sinensis</name>
    <name type="common">Chinese medaka</name>
    <dbReference type="NCBI Taxonomy" id="183150"/>
    <lineage>
        <taxon>Eukaryota</taxon>
        <taxon>Metazoa</taxon>
        <taxon>Chordata</taxon>
        <taxon>Craniata</taxon>
        <taxon>Vertebrata</taxon>
        <taxon>Euteleostomi</taxon>
        <taxon>Actinopterygii</taxon>
        <taxon>Neopterygii</taxon>
        <taxon>Teleostei</taxon>
        <taxon>Neoteleostei</taxon>
        <taxon>Acanthomorphata</taxon>
        <taxon>Ovalentaria</taxon>
        <taxon>Atherinomorphae</taxon>
        <taxon>Beloniformes</taxon>
        <taxon>Adrianichthyidae</taxon>
        <taxon>Oryziinae</taxon>
        <taxon>Oryzias</taxon>
    </lineage>
</organism>
<evidence type="ECO:0000313" key="15">
    <source>
        <dbReference type="Ensembl" id="ENSOSIP00000028234.1"/>
    </source>
</evidence>
<dbReference type="FunFam" id="2.30.30.40:FF:000002">
    <property type="entry name" value="abl interactor 1 isoform X1"/>
    <property type="match status" value="1"/>
</dbReference>
<dbReference type="InterPro" id="IPR001452">
    <property type="entry name" value="SH3_domain"/>
</dbReference>
<dbReference type="GO" id="GO:0017124">
    <property type="term" value="F:SH3 domain binding"/>
    <property type="evidence" value="ECO:0007669"/>
    <property type="project" value="TreeGrafter"/>
</dbReference>
<dbReference type="CDD" id="cd11971">
    <property type="entry name" value="SH3_Abi1"/>
    <property type="match status" value="1"/>
</dbReference>
<keyword evidence="7" id="KW-0597">Phosphoprotein</keyword>
<dbReference type="SUPFAM" id="SSF50044">
    <property type="entry name" value="SH3-domain"/>
    <property type="match status" value="1"/>
</dbReference>
<dbReference type="SMART" id="SM00326">
    <property type="entry name" value="SH3"/>
    <property type="match status" value="1"/>
</dbReference>
<reference evidence="15" key="2">
    <citation type="submission" date="2025-09" db="UniProtKB">
        <authorList>
            <consortium name="Ensembl"/>
        </authorList>
    </citation>
    <scope>IDENTIFICATION</scope>
</reference>
<dbReference type="Ensembl" id="ENSOSIT00000029762.1">
    <property type="protein sequence ID" value="ENSOSIP00000028234.1"/>
    <property type="gene ID" value="ENSOSIG00000013096.1"/>
</dbReference>
<dbReference type="Proteomes" id="UP000694383">
    <property type="component" value="Unplaced"/>
</dbReference>
<dbReference type="InterPro" id="IPR012849">
    <property type="entry name" value="Abl-interactor_HHR_dom"/>
</dbReference>
<keyword evidence="16" id="KW-1185">Reference proteome</keyword>
<dbReference type="GO" id="GO:0035591">
    <property type="term" value="F:signaling adaptor activity"/>
    <property type="evidence" value="ECO:0007669"/>
    <property type="project" value="TreeGrafter"/>
</dbReference>
<evidence type="ECO:0000259" key="13">
    <source>
        <dbReference type="PROSITE" id="PS50002"/>
    </source>
</evidence>
<evidence type="ECO:0000256" key="9">
    <source>
        <dbReference type="ARBA" id="ARBA00023212"/>
    </source>
</evidence>
<dbReference type="Gene3D" id="6.10.140.1620">
    <property type="match status" value="1"/>
</dbReference>
<keyword evidence="5 11" id="KW-0728">SH3 domain</keyword>